<reference evidence="3 4" key="1">
    <citation type="journal article" date="2018" name="J. Microbiol.">
        <title>Leifsonia flava sp. nov., a novel actinobacterium isolated from the rhizosphere of Aquilegia viridiflora.</title>
        <authorList>
            <person name="Cai Y."/>
            <person name="Tao W.Z."/>
            <person name="Ma Y.J."/>
            <person name="Cheng J."/>
            <person name="Zhang M.Y."/>
            <person name="Zhang Y.X."/>
        </authorList>
    </citation>
    <scope>NUCLEOTIDE SEQUENCE [LARGE SCALE GENOMIC DNA]</scope>
    <source>
        <strain evidence="3 4">SYP-B2174</strain>
    </source>
</reference>
<dbReference type="Pfam" id="PF20434">
    <property type="entry name" value="BD-FAE"/>
    <property type="match status" value="1"/>
</dbReference>
<dbReference type="AlphaFoldDB" id="A0A4Y9QS58"/>
<name>A0A4Y9QS58_9MICO</name>
<dbReference type="Proteomes" id="UP000298127">
    <property type="component" value="Unassembled WGS sequence"/>
</dbReference>
<dbReference type="InterPro" id="IPR050300">
    <property type="entry name" value="GDXG_lipolytic_enzyme"/>
</dbReference>
<feature type="domain" description="BD-FAE-like" evidence="2">
    <location>
        <begin position="108"/>
        <end position="297"/>
    </location>
</feature>
<evidence type="ECO:0000313" key="3">
    <source>
        <dbReference type="EMBL" id="TFV95321.1"/>
    </source>
</evidence>
<keyword evidence="4" id="KW-1185">Reference proteome</keyword>
<evidence type="ECO:0000259" key="2">
    <source>
        <dbReference type="Pfam" id="PF20434"/>
    </source>
</evidence>
<evidence type="ECO:0000313" key="4">
    <source>
        <dbReference type="Proteomes" id="UP000298127"/>
    </source>
</evidence>
<gene>
    <name evidence="3" type="ORF">E4M00_14825</name>
</gene>
<keyword evidence="1 3" id="KW-0378">Hydrolase</keyword>
<dbReference type="Gene3D" id="3.40.50.1820">
    <property type="entry name" value="alpha/beta hydrolase"/>
    <property type="match status" value="1"/>
</dbReference>
<accession>A0A4Y9QS58</accession>
<dbReference type="EMBL" id="SPQZ01000006">
    <property type="protein sequence ID" value="TFV95321.1"/>
    <property type="molecule type" value="Genomic_DNA"/>
</dbReference>
<protein>
    <submittedName>
        <fullName evidence="3">Alpha/beta hydrolase</fullName>
    </submittedName>
</protein>
<dbReference type="InterPro" id="IPR029058">
    <property type="entry name" value="AB_hydrolase_fold"/>
</dbReference>
<dbReference type="RefSeq" id="WP_135121265.1">
    <property type="nucleotide sequence ID" value="NZ_SPQZ01000006.1"/>
</dbReference>
<sequence length="360" mass="36983">MTGASVKFSRPAQGRPRRRALIALAASATALMGAVVLSGFHAELHDIDPAGSDRASELTTTERIGIRTWTVATGITVEPDVTYGTREDGTRLDLDVCSPASDPAPGETRVGIVSIHGGSWARGDKSNDDWRHVCQWLASEGFVAFSVNYRLVPAVHFPAAIDDVGLAVEWVRAHAADYGIDAARIGAFGGSAGGNLAALLGTRGEGTLDAGSRVAAVAELSGPIDLTDAAMQASGAGELVEQIALNYLGCDRLADCPQAADASATTFIDPSDPPVFIGHSESEFIPLRQSTSFSEALSAAGVANTMQVVPGVGHSIGILDEAMRGKVADFFRATLTAPASPVVTDAAPAVEAAPAPLAAG</sequence>
<dbReference type="GO" id="GO:0016787">
    <property type="term" value="F:hydrolase activity"/>
    <property type="evidence" value="ECO:0007669"/>
    <property type="project" value="UniProtKB-KW"/>
</dbReference>
<proteinExistence type="predicted"/>
<evidence type="ECO:0000256" key="1">
    <source>
        <dbReference type="ARBA" id="ARBA00022801"/>
    </source>
</evidence>
<dbReference type="PANTHER" id="PTHR48081:SF13">
    <property type="entry name" value="ALPHA_BETA HYDROLASE"/>
    <property type="match status" value="1"/>
</dbReference>
<comment type="caution">
    <text evidence="3">The sequence shown here is derived from an EMBL/GenBank/DDBJ whole genome shotgun (WGS) entry which is preliminary data.</text>
</comment>
<dbReference type="SUPFAM" id="SSF53474">
    <property type="entry name" value="alpha/beta-Hydrolases"/>
    <property type="match status" value="1"/>
</dbReference>
<dbReference type="InterPro" id="IPR049492">
    <property type="entry name" value="BD-FAE-like_dom"/>
</dbReference>
<dbReference type="PANTHER" id="PTHR48081">
    <property type="entry name" value="AB HYDROLASE SUPERFAMILY PROTEIN C4A8.06C"/>
    <property type="match status" value="1"/>
</dbReference>
<organism evidence="3 4">
    <name type="scientific">Orlajensenia leifsoniae</name>
    <dbReference type="NCBI Taxonomy" id="2561933"/>
    <lineage>
        <taxon>Bacteria</taxon>
        <taxon>Bacillati</taxon>
        <taxon>Actinomycetota</taxon>
        <taxon>Actinomycetes</taxon>
        <taxon>Micrococcales</taxon>
        <taxon>Microbacteriaceae</taxon>
        <taxon>Orlajensenia</taxon>
    </lineage>
</organism>